<evidence type="ECO:0000313" key="3">
    <source>
        <dbReference type="Proteomes" id="UP000199656"/>
    </source>
</evidence>
<dbReference type="STRING" id="408074.SAMN05660909_05430"/>
<reference evidence="3" key="1">
    <citation type="submission" date="2016-10" db="EMBL/GenBank/DDBJ databases">
        <authorList>
            <person name="Varghese N."/>
            <person name="Submissions S."/>
        </authorList>
    </citation>
    <scope>NUCLEOTIDE SEQUENCE [LARGE SCALE GENOMIC DNA]</scope>
    <source>
        <strain evidence="3">DSM 23920</strain>
    </source>
</reference>
<dbReference type="Proteomes" id="UP000199656">
    <property type="component" value="Unassembled WGS sequence"/>
</dbReference>
<dbReference type="Gene3D" id="3.40.1350.10">
    <property type="match status" value="1"/>
</dbReference>
<evidence type="ECO:0000259" key="1">
    <source>
        <dbReference type="Pfam" id="PF18899"/>
    </source>
</evidence>
<accession>A0A1H4GJV9</accession>
<feature type="domain" description="DUF5655" evidence="1">
    <location>
        <begin position="191"/>
        <end position="300"/>
    </location>
</feature>
<name>A0A1H4GJV9_9BACT</name>
<dbReference type="InterPro" id="IPR043714">
    <property type="entry name" value="DUF5655"/>
</dbReference>
<protein>
    <submittedName>
        <fullName evidence="2">Predicted transport protein</fullName>
    </submittedName>
</protein>
<dbReference type="Pfam" id="PF18899">
    <property type="entry name" value="DUF5655"/>
    <property type="match status" value="1"/>
</dbReference>
<dbReference type="EMBL" id="FNRL01000043">
    <property type="protein sequence ID" value="SEB09886.1"/>
    <property type="molecule type" value="Genomic_DNA"/>
</dbReference>
<dbReference type="OrthoDB" id="9798761at2"/>
<sequence length="303" mass="35266">MALYINHTGKLKEVKEKPFKLEKDIQKVFEANLYDIMGLELVKSEFTIKNKRIDTLAYDTQASAFIIIEYKRDKNISVVDQGFTYLSLMLENKADFIVEYNESLKRNLKREDVDWSQTRVAFVSTNFTDNQVQATNFKDIAIELWEVKQFENDTIMINPIKKSNAAESIKPLTQNKEALKKVTEEIKVYTEEEHLSKTSEAIAELYEKFRQGILQLADEIEIKPKKMEIGFRKDSKVFADICILKNSLKIWINLKKGKLDDPKKLAEDVSEKGHWGNGDYQIQVDTDKDLEYIMSLIKQSIKQ</sequence>
<gene>
    <name evidence="2" type="ORF">SAMN05660909_05430</name>
</gene>
<dbReference type="AlphaFoldDB" id="A0A1H4GJV9"/>
<proteinExistence type="predicted"/>
<dbReference type="RefSeq" id="WP_089766001.1">
    <property type="nucleotide sequence ID" value="NZ_BKAT01000066.1"/>
</dbReference>
<keyword evidence="3" id="KW-1185">Reference proteome</keyword>
<organism evidence="2 3">
    <name type="scientific">Chitinophaga terrae</name>
    <name type="common">ex Kim and Jung 2007</name>
    <dbReference type="NCBI Taxonomy" id="408074"/>
    <lineage>
        <taxon>Bacteria</taxon>
        <taxon>Pseudomonadati</taxon>
        <taxon>Bacteroidota</taxon>
        <taxon>Chitinophagia</taxon>
        <taxon>Chitinophagales</taxon>
        <taxon>Chitinophagaceae</taxon>
        <taxon>Chitinophaga</taxon>
    </lineage>
</organism>
<dbReference type="InterPro" id="IPR011856">
    <property type="entry name" value="tRNA_endonuc-like_dom_sf"/>
</dbReference>
<evidence type="ECO:0000313" key="2">
    <source>
        <dbReference type="EMBL" id="SEB09886.1"/>
    </source>
</evidence>
<dbReference type="GO" id="GO:0003676">
    <property type="term" value="F:nucleic acid binding"/>
    <property type="evidence" value="ECO:0007669"/>
    <property type="project" value="InterPro"/>
</dbReference>